<dbReference type="PANTHER" id="PTHR32044">
    <property type="entry name" value="GLUCOMANNAN 4-BETA-MANNOSYLTRANSFERASE 9"/>
    <property type="match status" value="1"/>
</dbReference>
<dbReference type="GO" id="GO:0000139">
    <property type="term" value="C:Golgi membrane"/>
    <property type="evidence" value="ECO:0007669"/>
    <property type="project" value="UniProtKB-SubCell"/>
</dbReference>
<evidence type="ECO:0000313" key="14">
    <source>
        <dbReference type="Proteomes" id="UP000886885"/>
    </source>
</evidence>
<evidence type="ECO:0000256" key="7">
    <source>
        <dbReference type="ARBA" id="ARBA00023034"/>
    </source>
</evidence>
<reference evidence="13" key="1">
    <citation type="journal article" date="2020" name="bioRxiv">
        <title>Hybrid origin of Populus tomentosa Carr. identified through genome sequencing and phylogenomic analysis.</title>
        <authorList>
            <person name="An X."/>
            <person name="Gao K."/>
            <person name="Chen Z."/>
            <person name="Li J."/>
            <person name="Yang X."/>
            <person name="Yang X."/>
            <person name="Zhou J."/>
            <person name="Guo T."/>
            <person name="Zhao T."/>
            <person name="Huang S."/>
            <person name="Miao D."/>
            <person name="Khan W.U."/>
            <person name="Rao P."/>
            <person name="Ye M."/>
            <person name="Lei B."/>
            <person name="Liao W."/>
            <person name="Wang J."/>
            <person name="Ji L."/>
            <person name="Li Y."/>
            <person name="Guo B."/>
            <person name="Mustafa N.S."/>
            <person name="Li S."/>
            <person name="Yun Q."/>
            <person name="Keller S.R."/>
            <person name="Mao J."/>
            <person name="Zhang R."/>
            <person name="Strauss S.H."/>
        </authorList>
    </citation>
    <scope>NUCLEOTIDE SEQUENCE</scope>
    <source>
        <strain evidence="13">GM15</strain>
        <tissue evidence="13">Leaf</tissue>
    </source>
</reference>
<evidence type="ECO:0000256" key="9">
    <source>
        <dbReference type="ARBA" id="ARBA00023316"/>
    </source>
</evidence>
<keyword evidence="4" id="KW-0808">Transferase</keyword>
<dbReference type="AlphaFoldDB" id="A0A8X7ZHW4"/>
<evidence type="ECO:0000259" key="12">
    <source>
        <dbReference type="Pfam" id="PF13632"/>
    </source>
</evidence>
<feature type="transmembrane region" description="Helical" evidence="10">
    <location>
        <begin position="405"/>
        <end position="425"/>
    </location>
</feature>
<name>A0A8X7ZHW4_POPTO</name>
<comment type="subcellular location">
    <subcellularLocation>
        <location evidence="1">Endomembrane system</location>
        <topology evidence="1">Multi-pass membrane protein</topology>
    </subcellularLocation>
    <subcellularLocation>
        <location evidence="2">Golgi apparatus membrane</location>
    </subcellularLocation>
</comment>
<dbReference type="GO" id="GO:0051753">
    <property type="term" value="F:mannan synthase activity"/>
    <property type="evidence" value="ECO:0007669"/>
    <property type="project" value="TreeGrafter"/>
</dbReference>
<dbReference type="Pfam" id="PF13632">
    <property type="entry name" value="Glyco_trans_2_3"/>
    <property type="match status" value="1"/>
</dbReference>
<evidence type="ECO:0000256" key="6">
    <source>
        <dbReference type="ARBA" id="ARBA00022989"/>
    </source>
</evidence>
<dbReference type="InterPro" id="IPR001173">
    <property type="entry name" value="Glyco_trans_2-like"/>
</dbReference>
<sequence length="607" mass="68358">MERLTSTQIIPDAFQGARDDVTMQFAMIWGQIKAPLIVPLLRLAVAICLIMSLMLFIERVYMGIVIVLVKLFGRKPDRRYRWEPMKDDVEAGNSIYPMVLVQIPMYNEREVYQLSIGAACGLSWPSDRIIIQVLDDSTDPTIKDMVELECQRWASKGINIKYEVRDSRNGYKSGALKEGMKRSYVKSCDYVAIFDADFQPEPDFLRRTIPFLVHNPELGLVQTRWKFAGAAFQLFAAKAANVSRTKDMVLGPHNIWTLDNCMCELNGGPHARHNLSLLTDTPLDFDVFLSMNADECLMTRMQEMSLDYHFTVEQEVGSSTYAFFGFNGTAGVWRIAALNEAGGWKDRTTVEDMDLAVRASLKGWEFLYLSSVKVKNELPSTLKAYRYQQHRWSCGPANLFRKMKIVAHLVTFIFYCVVLPATVLVPEVEVPKWGAVYIPSIITILNAVGTPRSLHLLVFWILFENVMSLHRTKATFIGLLEAGRVNEWIVTEKLGDALKSKANKAAKKPRFRFGESSGLELTSSSAVAMTLSLGKTTTSYTFMRKQSPSSSWGSAVSAPLFPALSVFVRLGANILGHLPGLLVQSEFSCYLALYKETEEGHSFRFQA</sequence>
<keyword evidence="6 10" id="KW-1133">Transmembrane helix</keyword>
<feature type="domain" description="Glycosyltransferase 2-like" evidence="12">
    <location>
        <begin position="298"/>
        <end position="420"/>
    </location>
</feature>
<evidence type="ECO:0000313" key="13">
    <source>
        <dbReference type="EMBL" id="KAG6769711.1"/>
    </source>
</evidence>
<proteinExistence type="predicted"/>
<dbReference type="Pfam" id="PF00535">
    <property type="entry name" value="Glycos_transf_2"/>
    <property type="match status" value="1"/>
</dbReference>
<keyword evidence="7" id="KW-0333">Golgi apparatus</keyword>
<dbReference type="EMBL" id="JAAWWB010000012">
    <property type="protein sequence ID" value="KAG6769711.1"/>
    <property type="molecule type" value="Genomic_DNA"/>
</dbReference>
<dbReference type="GO" id="GO:0071555">
    <property type="term" value="P:cell wall organization"/>
    <property type="evidence" value="ECO:0007669"/>
    <property type="project" value="UniProtKB-KW"/>
</dbReference>
<accession>A0A8X7ZHW4</accession>
<evidence type="ECO:0000256" key="3">
    <source>
        <dbReference type="ARBA" id="ARBA00022676"/>
    </source>
</evidence>
<evidence type="ECO:0000256" key="1">
    <source>
        <dbReference type="ARBA" id="ARBA00004127"/>
    </source>
</evidence>
<evidence type="ECO:0000256" key="10">
    <source>
        <dbReference type="SAM" id="Phobius"/>
    </source>
</evidence>
<evidence type="ECO:0000256" key="2">
    <source>
        <dbReference type="ARBA" id="ARBA00004394"/>
    </source>
</evidence>
<evidence type="ECO:0000256" key="5">
    <source>
        <dbReference type="ARBA" id="ARBA00022692"/>
    </source>
</evidence>
<evidence type="ECO:0000259" key="11">
    <source>
        <dbReference type="Pfam" id="PF00535"/>
    </source>
</evidence>
<protein>
    <recommendedName>
        <fullName evidence="11 12">Glycosyltransferase 2-like domain-containing protein</fullName>
    </recommendedName>
</protein>
<keyword evidence="9" id="KW-0961">Cell wall biogenesis/degradation</keyword>
<comment type="caution">
    <text evidence="13">The sequence shown here is derived from an EMBL/GenBank/DDBJ whole genome shotgun (WGS) entry which is preliminary data.</text>
</comment>
<evidence type="ECO:0000256" key="8">
    <source>
        <dbReference type="ARBA" id="ARBA00023136"/>
    </source>
</evidence>
<dbReference type="CDD" id="cd06437">
    <property type="entry name" value="CESA_CaSu_A2"/>
    <property type="match status" value="1"/>
</dbReference>
<evidence type="ECO:0000256" key="4">
    <source>
        <dbReference type="ARBA" id="ARBA00022679"/>
    </source>
</evidence>
<dbReference type="OrthoDB" id="72851at2759"/>
<gene>
    <name evidence="13" type="ORF">POTOM_025372</name>
</gene>
<dbReference type="PANTHER" id="PTHR32044:SF77">
    <property type="entry name" value="GLUCOMANNAN 4-BETA-MANNOSYLTRANSFERASE 9"/>
    <property type="match status" value="1"/>
</dbReference>
<dbReference type="Proteomes" id="UP000886885">
    <property type="component" value="Chromosome 6D"/>
</dbReference>
<keyword evidence="3" id="KW-0328">Glycosyltransferase</keyword>
<feature type="domain" description="Glycosyltransferase 2-like" evidence="11">
    <location>
        <begin position="102"/>
        <end position="245"/>
    </location>
</feature>
<feature type="transmembrane region" description="Helical" evidence="10">
    <location>
        <begin position="43"/>
        <end position="72"/>
    </location>
</feature>
<keyword evidence="5 10" id="KW-0812">Transmembrane</keyword>
<keyword evidence="14" id="KW-1185">Reference proteome</keyword>
<keyword evidence="8 10" id="KW-0472">Membrane</keyword>
<feature type="transmembrane region" description="Helical" evidence="10">
    <location>
        <begin position="437"/>
        <end position="463"/>
    </location>
</feature>
<organism evidence="13 14">
    <name type="scientific">Populus tomentosa</name>
    <name type="common">Chinese white poplar</name>
    <dbReference type="NCBI Taxonomy" id="118781"/>
    <lineage>
        <taxon>Eukaryota</taxon>
        <taxon>Viridiplantae</taxon>
        <taxon>Streptophyta</taxon>
        <taxon>Embryophyta</taxon>
        <taxon>Tracheophyta</taxon>
        <taxon>Spermatophyta</taxon>
        <taxon>Magnoliopsida</taxon>
        <taxon>eudicotyledons</taxon>
        <taxon>Gunneridae</taxon>
        <taxon>Pentapetalae</taxon>
        <taxon>rosids</taxon>
        <taxon>fabids</taxon>
        <taxon>Malpighiales</taxon>
        <taxon>Salicaceae</taxon>
        <taxon>Saliceae</taxon>
        <taxon>Populus</taxon>
    </lineage>
</organism>